<feature type="compositionally biased region" description="Polar residues" evidence="8">
    <location>
        <begin position="149"/>
        <end position="159"/>
    </location>
</feature>
<dbReference type="Pfam" id="PF00856">
    <property type="entry name" value="SET"/>
    <property type="match status" value="1"/>
</dbReference>
<dbReference type="InterPro" id="IPR018848">
    <property type="entry name" value="WIYLD_domain"/>
</dbReference>
<feature type="region of interest" description="Disordered" evidence="8">
    <location>
        <begin position="192"/>
        <end position="211"/>
    </location>
</feature>
<evidence type="ECO:0000256" key="4">
    <source>
        <dbReference type="ARBA" id="ARBA00022679"/>
    </source>
</evidence>
<evidence type="ECO:0000256" key="7">
    <source>
        <dbReference type="ARBA" id="ARBA00023242"/>
    </source>
</evidence>
<keyword evidence="5" id="KW-0479">Metal-binding</keyword>
<dbReference type="GO" id="GO:0042054">
    <property type="term" value="F:histone methyltransferase activity"/>
    <property type="evidence" value="ECO:0007669"/>
    <property type="project" value="InterPro"/>
</dbReference>
<dbReference type="GO" id="GO:0008270">
    <property type="term" value="F:zinc ion binding"/>
    <property type="evidence" value="ECO:0007669"/>
    <property type="project" value="InterPro"/>
</dbReference>
<dbReference type="SMART" id="SM00468">
    <property type="entry name" value="PreSET"/>
    <property type="match status" value="1"/>
</dbReference>
<dbReference type="PROSITE" id="PS50867">
    <property type="entry name" value="PRE_SET"/>
    <property type="match status" value="1"/>
</dbReference>
<dbReference type="PROSITE" id="PS51580">
    <property type="entry name" value="SAM_MT43_3"/>
    <property type="match status" value="1"/>
</dbReference>
<accession>A0AB40APK9</accession>
<dbReference type="GO" id="GO:0005634">
    <property type="term" value="C:nucleus"/>
    <property type="evidence" value="ECO:0007669"/>
    <property type="project" value="UniProtKB-SubCell"/>
</dbReference>
<dbReference type="Pfam" id="PF05033">
    <property type="entry name" value="Pre-SET"/>
    <property type="match status" value="1"/>
</dbReference>
<dbReference type="Gene3D" id="2.170.270.10">
    <property type="entry name" value="SET domain"/>
    <property type="match status" value="1"/>
</dbReference>
<keyword evidence="6" id="KW-0862">Zinc</keyword>
<evidence type="ECO:0000256" key="6">
    <source>
        <dbReference type="ARBA" id="ARBA00022833"/>
    </source>
</evidence>
<name>A0AB40APK9_DIOCR</name>
<feature type="domain" description="Pre-SET" evidence="10">
    <location>
        <begin position="451"/>
        <end position="554"/>
    </location>
</feature>
<comment type="subcellular location">
    <subcellularLocation>
        <location evidence="2">Chromosome</location>
    </subcellularLocation>
    <subcellularLocation>
        <location evidence="1">Nucleus</location>
    </subcellularLocation>
</comment>
<sequence length="729" mass="81590">MATESERKERNERAKNAILAMKAMGIPVEKVRPVLKNLLKEFDNNWGYIEADNYSVLVDALLALPQTPEQDADIKKENTVLAEPLASARKRLRIKEEGHDASSSVVPRPNSAGETAQRKRLSEEDTSQQLQLSRPKVKSFPDSSFAEIPSSQKDTKSLQLQACQAPNAQVSRALTVAPQVGPLVPLAAAAAAATSDSLTTNRRDKRPVQEKTCSLVSYKDLKNEPRNSPLVPLIQPKDEPTYDAEHNFEVPIAMIHPRPLLTANSQAHQDHSRHANISGLAERRKGKELCEYASELTAKTTEEKEDDIVNIIPTVEPVEKSCVQSKLGSASESSSNISLQVVQYGSELMAMGGPSANGKGTMENELENGEPSNINSHGLVVFNHDQLQPDDSWLSHDVNDITKGEERVRISVVNEVNSERFPPPFHYIPQNLVYQNGYINFSLARICDEDCCADCFGDCLSKSIPCACARETGGEFAYTLDGLIKKEFLDGCISMNQDPQKHRLYYCMDCPLERTKNEVRPEPCKGHLVRKFVKECWSKCGCNKQCGNRVVQRGITCNLQVFYASEAKGWGLRTIDELPKGAFVCEYVGEIVTNMELYDRTIQTTGNARHTYPVLLDADWGSEGVLKDEEALCLDATFYGNIGRFVNHRCFDANMIEIPVEVESPDHHYYHIAFFTTRKVEAYEELTWDYGIDFSDHTHPIKAFHCCCGSRFCRDMNRPRTKSSRSLLT</sequence>
<keyword evidence="7" id="KW-0539">Nucleus</keyword>
<evidence type="ECO:0000256" key="5">
    <source>
        <dbReference type="ARBA" id="ARBA00022723"/>
    </source>
</evidence>
<evidence type="ECO:0000313" key="12">
    <source>
        <dbReference type="RefSeq" id="XP_039116728.1"/>
    </source>
</evidence>
<dbReference type="Pfam" id="PF10440">
    <property type="entry name" value="WIYLD"/>
    <property type="match status" value="1"/>
</dbReference>
<dbReference type="InterPro" id="IPR007728">
    <property type="entry name" value="Pre-SET_dom"/>
</dbReference>
<organism evidence="11 12">
    <name type="scientific">Dioscorea cayennensis subsp. rotundata</name>
    <name type="common">White Guinea yam</name>
    <name type="synonym">Dioscorea rotundata</name>
    <dbReference type="NCBI Taxonomy" id="55577"/>
    <lineage>
        <taxon>Eukaryota</taxon>
        <taxon>Viridiplantae</taxon>
        <taxon>Streptophyta</taxon>
        <taxon>Embryophyta</taxon>
        <taxon>Tracheophyta</taxon>
        <taxon>Spermatophyta</taxon>
        <taxon>Magnoliopsida</taxon>
        <taxon>Liliopsida</taxon>
        <taxon>Dioscoreales</taxon>
        <taxon>Dioscoreaceae</taxon>
        <taxon>Dioscorea</taxon>
    </lineage>
</organism>
<proteinExistence type="predicted"/>
<dbReference type="PANTHER" id="PTHR46450">
    <property type="entry name" value="INACTIVE HISTONE-LYSINE N-METHYLTRANSFERASE SUVR1-RELATED"/>
    <property type="match status" value="1"/>
</dbReference>
<evidence type="ECO:0000259" key="9">
    <source>
        <dbReference type="PROSITE" id="PS50280"/>
    </source>
</evidence>
<dbReference type="InterPro" id="IPR046341">
    <property type="entry name" value="SET_dom_sf"/>
</dbReference>
<keyword evidence="3" id="KW-0158">Chromosome</keyword>
<reference evidence="12" key="1">
    <citation type="submission" date="2025-08" db="UniProtKB">
        <authorList>
            <consortium name="RefSeq"/>
        </authorList>
    </citation>
    <scope>IDENTIFICATION</scope>
</reference>
<dbReference type="FunFam" id="2.170.270.10:FF:000046">
    <property type="entry name" value="SET-domain containing protein lysine methyltransferase family protein"/>
    <property type="match status" value="1"/>
</dbReference>
<dbReference type="InterPro" id="IPR001214">
    <property type="entry name" value="SET_dom"/>
</dbReference>
<evidence type="ECO:0000256" key="8">
    <source>
        <dbReference type="SAM" id="MobiDB-lite"/>
    </source>
</evidence>
<dbReference type="PROSITE" id="PS50280">
    <property type="entry name" value="SET"/>
    <property type="match status" value="1"/>
</dbReference>
<dbReference type="Gene3D" id="1.10.8.850">
    <property type="entry name" value="Histone-lysine N methyltransferase , C-terminal domain-like"/>
    <property type="match status" value="1"/>
</dbReference>
<feature type="region of interest" description="Disordered" evidence="8">
    <location>
        <begin position="96"/>
        <end position="159"/>
    </location>
</feature>
<protein>
    <submittedName>
        <fullName evidence="12">Probable inactive histone-lysine N-methyltransferase SUVR2 isoform X1</fullName>
    </submittedName>
</protein>
<dbReference type="RefSeq" id="XP_039116728.1">
    <property type="nucleotide sequence ID" value="XM_039260794.1"/>
</dbReference>
<evidence type="ECO:0000256" key="3">
    <source>
        <dbReference type="ARBA" id="ARBA00022454"/>
    </source>
</evidence>
<dbReference type="GeneID" id="120252678"/>
<dbReference type="InterPro" id="IPR043017">
    <property type="entry name" value="WIYLD_dom_sf"/>
</dbReference>
<gene>
    <name evidence="12" type="primary">LOC120252678</name>
</gene>
<evidence type="ECO:0000256" key="2">
    <source>
        <dbReference type="ARBA" id="ARBA00004286"/>
    </source>
</evidence>
<dbReference type="SUPFAM" id="SSF82199">
    <property type="entry name" value="SET domain"/>
    <property type="match status" value="1"/>
</dbReference>
<feature type="domain" description="SET" evidence="9">
    <location>
        <begin position="557"/>
        <end position="691"/>
    </location>
</feature>
<keyword evidence="4" id="KW-0808">Transferase</keyword>
<evidence type="ECO:0000259" key="10">
    <source>
        <dbReference type="PROSITE" id="PS50867"/>
    </source>
</evidence>
<dbReference type="GO" id="GO:0005694">
    <property type="term" value="C:chromosome"/>
    <property type="evidence" value="ECO:0007669"/>
    <property type="project" value="UniProtKB-SubCell"/>
</dbReference>
<dbReference type="SMART" id="SM00317">
    <property type="entry name" value="SET"/>
    <property type="match status" value="1"/>
</dbReference>
<evidence type="ECO:0000313" key="11">
    <source>
        <dbReference type="Proteomes" id="UP001515500"/>
    </source>
</evidence>
<dbReference type="AlphaFoldDB" id="A0AB40APK9"/>
<evidence type="ECO:0000256" key="1">
    <source>
        <dbReference type="ARBA" id="ARBA00004123"/>
    </source>
</evidence>
<dbReference type="CDD" id="cd10538">
    <property type="entry name" value="SET_SETDB-like"/>
    <property type="match status" value="1"/>
</dbReference>
<dbReference type="PANTHER" id="PTHR46450:SF24">
    <property type="entry name" value="HISTONE-LYSINE N-METHYLTRANSFERASE SUVR4"/>
    <property type="match status" value="1"/>
</dbReference>
<dbReference type="Proteomes" id="UP001515500">
    <property type="component" value="Chromosome 22"/>
</dbReference>
<dbReference type="InterPro" id="IPR025776">
    <property type="entry name" value="SUVR4/1/2"/>
</dbReference>
<keyword evidence="11" id="KW-1185">Reference proteome</keyword>